<gene>
    <name evidence="4" type="ORF">RHIMIDRAFT_293152</name>
</gene>
<evidence type="ECO:0000313" key="5">
    <source>
        <dbReference type="Proteomes" id="UP000242254"/>
    </source>
</evidence>
<evidence type="ECO:0000313" key="4">
    <source>
        <dbReference type="EMBL" id="PHZ10947.1"/>
    </source>
</evidence>
<dbReference type="STRING" id="1340429.A0A2G4SQ89"/>
<sequence length="412" mass="45331">MESSPAHITEVNSASSTCNIDHTQLAVSSLVSSGSPSDTTAPSSSPPRRSGKRRRSSSYQEESPLDNPSVEHITKRLKHSSLSSSALAIISPTASSTRRQYHFRQQNYATWCSTRQFNCYDPFPQQIINYLADLHTTHGLKLSTLVTYSNSILALFSAEDQQAIKRSETYVAFLKALKAKTILSPRHWSYDVASAISYIVSLGSTNDLSDDLLTAKTAWLLAMVGFLRPSDLARVDLDKCSISEDKVLHLCVVAPKETRQGSHITKTITIHPHPDPLLSSVTAYSVYVSRIASVTCYVAYPAFPSIIIYCLFRSLADHSQSIGLERISKHIRRIMTHVGKPDDAPVPKARVLGATLAAQAGIAVDDIVVHGNWSSKAIFEQFYRISSMTNNSLTLATLDQQPRSQSSKCNLM</sequence>
<dbReference type="Gene3D" id="1.10.443.10">
    <property type="entry name" value="Intergrase catalytic core"/>
    <property type="match status" value="1"/>
</dbReference>
<dbReference type="PANTHER" id="PTHR35617:SF3">
    <property type="entry name" value="CORE-BINDING (CB) DOMAIN-CONTAINING PROTEIN"/>
    <property type="match status" value="1"/>
</dbReference>
<dbReference type="InterPro" id="IPR011010">
    <property type="entry name" value="DNA_brk_join_enz"/>
</dbReference>
<dbReference type="RefSeq" id="XP_023464655.1">
    <property type="nucleotide sequence ID" value="XM_023613962.1"/>
</dbReference>
<dbReference type="Proteomes" id="UP000242254">
    <property type="component" value="Unassembled WGS sequence"/>
</dbReference>
<keyword evidence="1" id="KW-0238">DNA-binding</keyword>
<dbReference type="AlphaFoldDB" id="A0A2G4SQ89"/>
<protein>
    <recommendedName>
        <fullName evidence="6">Tyr recombinase domain-containing protein</fullName>
    </recommendedName>
</protein>
<dbReference type="InterPro" id="IPR013762">
    <property type="entry name" value="Integrase-like_cat_sf"/>
</dbReference>
<evidence type="ECO:0000256" key="2">
    <source>
        <dbReference type="ARBA" id="ARBA00023172"/>
    </source>
</evidence>
<dbReference type="EMBL" id="KZ303853">
    <property type="protein sequence ID" value="PHZ10947.1"/>
    <property type="molecule type" value="Genomic_DNA"/>
</dbReference>
<proteinExistence type="predicted"/>
<feature type="compositionally biased region" description="Low complexity" evidence="3">
    <location>
        <begin position="28"/>
        <end position="48"/>
    </location>
</feature>
<organism evidence="4 5">
    <name type="scientific">Rhizopus microsporus ATCC 52813</name>
    <dbReference type="NCBI Taxonomy" id="1340429"/>
    <lineage>
        <taxon>Eukaryota</taxon>
        <taxon>Fungi</taxon>
        <taxon>Fungi incertae sedis</taxon>
        <taxon>Mucoromycota</taxon>
        <taxon>Mucoromycotina</taxon>
        <taxon>Mucoromycetes</taxon>
        <taxon>Mucorales</taxon>
        <taxon>Mucorineae</taxon>
        <taxon>Rhizopodaceae</taxon>
        <taxon>Rhizopus</taxon>
    </lineage>
</organism>
<reference evidence="4 5" key="1">
    <citation type="journal article" date="2016" name="Proc. Natl. Acad. Sci. U.S.A.">
        <title>Lipid metabolic changes in an early divergent fungus govern the establishment of a mutualistic symbiosis with endobacteria.</title>
        <authorList>
            <person name="Lastovetsky O.A."/>
            <person name="Gaspar M.L."/>
            <person name="Mondo S.J."/>
            <person name="LaButti K.M."/>
            <person name="Sandor L."/>
            <person name="Grigoriev I.V."/>
            <person name="Henry S.A."/>
            <person name="Pawlowska T.E."/>
        </authorList>
    </citation>
    <scope>NUCLEOTIDE SEQUENCE [LARGE SCALE GENOMIC DNA]</scope>
    <source>
        <strain evidence="4 5">ATCC 52813</strain>
    </source>
</reference>
<dbReference type="GO" id="GO:0006310">
    <property type="term" value="P:DNA recombination"/>
    <property type="evidence" value="ECO:0007669"/>
    <property type="project" value="UniProtKB-KW"/>
</dbReference>
<dbReference type="Gene3D" id="1.10.150.130">
    <property type="match status" value="1"/>
</dbReference>
<dbReference type="InterPro" id="IPR010998">
    <property type="entry name" value="Integrase_recombinase_N"/>
</dbReference>
<dbReference type="GO" id="GO:0015074">
    <property type="term" value="P:DNA integration"/>
    <property type="evidence" value="ECO:0007669"/>
    <property type="project" value="InterPro"/>
</dbReference>
<name>A0A2G4SQ89_RHIZD</name>
<dbReference type="SUPFAM" id="SSF56349">
    <property type="entry name" value="DNA breaking-rejoining enzymes"/>
    <property type="match status" value="1"/>
</dbReference>
<dbReference type="PANTHER" id="PTHR35617">
    <property type="entry name" value="PHAGE_INTEGRASE DOMAIN-CONTAINING PROTEIN"/>
    <property type="match status" value="1"/>
</dbReference>
<evidence type="ECO:0000256" key="3">
    <source>
        <dbReference type="SAM" id="MobiDB-lite"/>
    </source>
</evidence>
<dbReference type="SUPFAM" id="SSF47823">
    <property type="entry name" value="lambda integrase-like, N-terminal domain"/>
    <property type="match status" value="1"/>
</dbReference>
<dbReference type="GeneID" id="35444951"/>
<keyword evidence="5" id="KW-1185">Reference proteome</keyword>
<evidence type="ECO:0008006" key="6">
    <source>
        <dbReference type="Google" id="ProtNLM"/>
    </source>
</evidence>
<evidence type="ECO:0000256" key="1">
    <source>
        <dbReference type="ARBA" id="ARBA00023125"/>
    </source>
</evidence>
<feature type="region of interest" description="Disordered" evidence="3">
    <location>
        <begin position="27"/>
        <end position="69"/>
    </location>
</feature>
<accession>A0A2G4SQ89</accession>
<dbReference type="GO" id="GO:0003677">
    <property type="term" value="F:DNA binding"/>
    <property type="evidence" value="ECO:0007669"/>
    <property type="project" value="UniProtKB-KW"/>
</dbReference>
<keyword evidence="2" id="KW-0233">DNA recombination</keyword>